<proteinExistence type="predicted"/>
<evidence type="ECO:0000256" key="1">
    <source>
        <dbReference type="ARBA" id="ARBA00001936"/>
    </source>
</evidence>
<dbReference type="AlphaFoldDB" id="A0A3M8PBT6"/>
<keyword evidence="4" id="KW-0547">Nucleotide-binding</keyword>
<dbReference type="GO" id="GO:0009117">
    <property type="term" value="P:nucleotide metabolic process"/>
    <property type="evidence" value="ECO:0007669"/>
    <property type="project" value="UniProtKB-KW"/>
</dbReference>
<keyword evidence="5" id="KW-0378">Hydrolase</keyword>
<dbReference type="EMBL" id="RIAX01000001">
    <property type="protein sequence ID" value="RNF40801.1"/>
    <property type="molecule type" value="Genomic_DNA"/>
</dbReference>
<gene>
    <name evidence="13" type="ORF">EEX84_00120</name>
</gene>
<dbReference type="PANTHER" id="PTHR34699">
    <property type="match status" value="1"/>
</dbReference>
<evidence type="ECO:0000256" key="4">
    <source>
        <dbReference type="ARBA" id="ARBA00022741"/>
    </source>
</evidence>
<evidence type="ECO:0000256" key="8">
    <source>
        <dbReference type="ARBA" id="ARBA00023211"/>
    </source>
</evidence>
<evidence type="ECO:0000256" key="10">
    <source>
        <dbReference type="ARBA" id="ARBA00048174"/>
    </source>
</evidence>
<evidence type="ECO:0000256" key="6">
    <source>
        <dbReference type="ARBA" id="ARBA00022842"/>
    </source>
</evidence>
<dbReference type="PANTHER" id="PTHR34699:SF2">
    <property type="entry name" value="NON-CANONICAL PURINE NTP PHOSPHATASE_PRRC1 DOMAIN-CONTAINING PROTEIN"/>
    <property type="match status" value="1"/>
</dbReference>
<evidence type="ECO:0000256" key="3">
    <source>
        <dbReference type="ARBA" id="ARBA00022723"/>
    </source>
</evidence>
<sequence length="173" mass="18707">MNRLQVAVASKNAAKIKAVEAVLEELEFDFALASVETDSGVAAQPLSQIETRRGAINRAQQALGEGMDFAIGLEGGVYELEETMYLCNWGALAAANGQLLTAGGAQIRLPEEIGRQLKNGMELGPVMDRYANETGIRHHKGAVGILTAGLVNRNEMFEHVVKLLMGQYLRHSD</sequence>
<comment type="catalytic activity">
    <reaction evidence="11">
        <text>XTP + H2O = XDP + phosphate + H(+)</text>
        <dbReference type="Rhea" id="RHEA:28406"/>
        <dbReference type="ChEBI" id="CHEBI:15377"/>
        <dbReference type="ChEBI" id="CHEBI:15378"/>
        <dbReference type="ChEBI" id="CHEBI:43474"/>
        <dbReference type="ChEBI" id="CHEBI:59884"/>
        <dbReference type="ChEBI" id="CHEBI:61314"/>
        <dbReference type="EC" id="3.6.1.73"/>
    </reaction>
</comment>
<comment type="catalytic activity">
    <reaction evidence="10">
        <text>ITP + H2O = IDP + phosphate + H(+)</text>
        <dbReference type="Rhea" id="RHEA:28330"/>
        <dbReference type="ChEBI" id="CHEBI:15377"/>
        <dbReference type="ChEBI" id="CHEBI:15378"/>
        <dbReference type="ChEBI" id="CHEBI:43474"/>
        <dbReference type="ChEBI" id="CHEBI:58280"/>
        <dbReference type="ChEBI" id="CHEBI:61402"/>
        <dbReference type="EC" id="3.6.1.73"/>
    </reaction>
</comment>
<keyword evidence="14" id="KW-1185">Reference proteome</keyword>
<dbReference type="Pfam" id="PF01931">
    <property type="entry name" value="NTPase_I-T"/>
    <property type="match status" value="1"/>
</dbReference>
<name>A0A3M8PBT6_9BACL</name>
<dbReference type="InterPro" id="IPR026533">
    <property type="entry name" value="NTPase/PRRC1"/>
</dbReference>
<dbReference type="EC" id="3.6.1.73" evidence="9"/>
<dbReference type="Proteomes" id="UP000275473">
    <property type="component" value="Unassembled WGS sequence"/>
</dbReference>
<evidence type="ECO:0000313" key="13">
    <source>
        <dbReference type="EMBL" id="RNF40801.1"/>
    </source>
</evidence>
<comment type="cofactor">
    <cofactor evidence="1">
        <name>Mn(2+)</name>
        <dbReference type="ChEBI" id="CHEBI:29035"/>
    </cofactor>
</comment>
<dbReference type="GO" id="GO:0046872">
    <property type="term" value="F:metal ion binding"/>
    <property type="evidence" value="ECO:0007669"/>
    <property type="project" value="UniProtKB-KW"/>
</dbReference>
<organism evidence="13 14">
    <name type="scientific">Planococcus salinus</name>
    <dbReference type="NCBI Taxonomy" id="1848460"/>
    <lineage>
        <taxon>Bacteria</taxon>
        <taxon>Bacillati</taxon>
        <taxon>Bacillota</taxon>
        <taxon>Bacilli</taxon>
        <taxon>Bacillales</taxon>
        <taxon>Caryophanaceae</taxon>
        <taxon>Planococcus</taxon>
    </lineage>
</organism>
<evidence type="ECO:0000256" key="9">
    <source>
        <dbReference type="ARBA" id="ARBA00038901"/>
    </source>
</evidence>
<evidence type="ECO:0000313" key="14">
    <source>
        <dbReference type="Proteomes" id="UP000275473"/>
    </source>
</evidence>
<evidence type="ECO:0000259" key="12">
    <source>
        <dbReference type="Pfam" id="PF01931"/>
    </source>
</evidence>
<dbReference type="GO" id="GO:0103023">
    <property type="term" value="F:ITPase activity"/>
    <property type="evidence" value="ECO:0007669"/>
    <property type="project" value="UniProtKB-EC"/>
</dbReference>
<dbReference type="InterPro" id="IPR029001">
    <property type="entry name" value="ITPase-like_fam"/>
</dbReference>
<evidence type="ECO:0000256" key="5">
    <source>
        <dbReference type="ARBA" id="ARBA00022801"/>
    </source>
</evidence>
<dbReference type="OrthoDB" id="164951at2"/>
<comment type="caution">
    <text evidence="13">The sequence shown here is derived from an EMBL/GenBank/DDBJ whole genome shotgun (WGS) entry which is preliminary data.</text>
</comment>
<feature type="domain" description="Non-canonical purine NTP phosphatase/PRRC1" evidence="12">
    <location>
        <begin position="9"/>
        <end position="165"/>
    </location>
</feature>
<dbReference type="RefSeq" id="WP_123163552.1">
    <property type="nucleotide sequence ID" value="NZ_RIAX01000001.1"/>
</dbReference>
<evidence type="ECO:0000256" key="7">
    <source>
        <dbReference type="ARBA" id="ARBA00023080"/>
    </source>
</evidence>
<evidence type="ECO:0000256" key="11">
    <source>
        <dbReference type="ARBA" id="ARBA00048781"/>
    </source>
</evidence>
<protein>
    <recommendedName>
        <fullName evidence="9">inosine/xanthosine triphosphatase</fullName>
        <ecNumber evidence="9">3.6.1.73</ecNumber>
    </recommendedName>
</protein>
<reference evidence="13 14" key="1">
    <citation type="journal article" date="2018" name="Int. J. Syst. Evol. Microbiol.">
        <title>Planococcus salinus sp. nov., a moderately halophilic bacterium isolated from a saline-alkali soil.</title>
        <authorList>
            <person name="Gan L."/>
        </authorList>
    </citation>
    <scope>NUCLEOTIDE SEQUENCE [LARGE SCALE GENOMIC DNA]</scope>
    <source>
        <strain evidence="13 14">LCB217</strain>
    </source>
</reference>
<keyword evidence="6" id="KW-0460">Magnesium</keyword>
<keyword evidence="8" id="KW-0464">Manganese</keyword>
<dbReference type="GO" id="GO:0000166">
    <property type="term" value="F:nucleotide binding"/>
    <property type="evidence" value="ECO:0007669"/>
    <property type="project" value="UniProtKB-KW"/>
</dbReference>
<keyword evidence="3" id="KW-0479">Metal-binding</keyword>
<dbReference type="InterPro" id="IPR050299">
    <property type="entry name" value="YjjX_NTPase"/>
</dbReference>
<dbReference type="Gene3D" id="3.90.950.10">
    <property type="match status" value="1"/>
</dbReference>
<evidence type="ECO:0000256" key="2">
    <source>
        <dbReference type="ARBA" id="ARBA00001946"/>
    </source>
</evidence>
<keyword evidence="7" id="KW-0546">Nucleotide metabolism</keyword>
<dbReference type="NCBIfam" id="NF002850">
    <property type="entry name" value="PRK03114.1"/>
    <property type="match status" value="1"/>
</dbReference>
<dbReference type="SUPFAM" id="SSF52972">
    <property type="entry name" value="ITPase-like"/>
    <property type="match status" value="1"/>
</dbReference>
<comment type="cofactor">
    <cofactor evidence="2">
        <name>Mg(2+)</name>
        <dbReference type="ChEBI" id="CHEBI:18420"/>
    </cofactor>
</comment>
<accession>A0A3M8PBT6</accession>